<dbReference type="InterPro" id="IPR044730">
    <property type="entry name" value="RNase_H-like_dom_plant"/>
</dbReference>
<dbReference type="InterPro" id="IPR012337">
    <property type="entry name" value="RNaseH-like_sf"/>
</dbReference>
<dbReference type="InterPro" id="IPR036397">
    <property type="entry name" value="RNaseH_sf"/>
</dbReference>
<dbReference type="Gene3D" id="3.30.420.10">
    <property type="entry name" value="Ribonuclease H-like superfamily/Ribonuclease H"/>
    <property type="match status" value="1"/>
</dbReference>
<dbReference type="PANTHER" id="PTHR47074:SF48">
    <property type="entry name" value="POLYNUCLEOTIDYL TRANSFERASE, RIBONUCLEASE H-LIKE SUPERFAMILY PROTEIN"/>
    <property type="match status" value="1"/>
</dbReference>
<accession>A0AAW2CNW8</accession>
<dbReference type="AlphaFoldDB" id="A0AAW2CNW8"/>
<dbReference type="SUPFAM" id="SSF53098">
    <property type="entry name" value="Ribonuclease H-like"/>
    <property type="match status" value="1"/>
</dbReference>
<dbReference type="GO" id="GO:0004523">
    <property type="term" value="F:RNA-DNA hybrid ribonuclease activity"/>
    <property type="evidence" value="ECO:0007669"/>
    <property type="project" value="InterPro"/>
</dbReference>
<dbReference type="Proteomes" id="UP001459277">
    <property type="component" value="Unassembled WGS sequence"/>
</dbReference>
<gene>
    <name evidence="2" type="ORF">SO802_018007</name>
</gene>
<reference evidence="2 3" key="1">
    <citation type="submission" date="2024-01" db="EMBL/GenBank/DDBJ databases">
        <title>A telomere-to-telomere, gap-free genome of sweet tea (Lithocarpus litseifolius).</title>
        <authorList>
            <person name="Zhou J."/>
        </authorList>
    </citation>
    <scope>NUCLEOTIDE SEQUENCE [LARGE SCALE GENOMIC DNA]</scope>
    <source>
        <strain evidence="2">Zhou-2022a</strain>
        <tissue evidence="2">Leaf</tissue>
    </source>
</reference>
<dbReference type="GO" id="GO:0003676">
    <property type="term" value="F:nucleic acid binding"/>
    <property type="evidence" value="ECO:0007669"/>
    <property type="project" value="InterPro"/>
</dbReference>
<protein>
    <recommendedName>
        <fullName evidence="1">RNase H type-1 domain-containing protein</fullName>
    </recommendedName>
</protein>
<dbReference type="CDD" id="cd06222">
    <property type="entry name" value="RNase_H_like"/>
    <property type="match status" value="1"/>
</dbReference>
<name>A0AAW2CNW8_9ROSI</name>
<evidence type="ECO:0000259" key="1">
    <source>
        <dbReference type="Pfam" id="PF13456"/>
    </source>
</evidence>
<comment type="caution">
    <text evidence="2">The sequence shown here is derived from an EMBL/GenBank/DDBJ whole genome shotgun (WGS) entry which is preliminary data.</text>
</comment>
<dbReference type="InterPro" id="IPR002156">
    <property type="entry name" value="RNaseH_domain"/>
</dbReference>
<dbReference type="PANTHER" id="PTHR47074">
    <property type="entry name" value="BNAC02G40300D PROTEIN"/>
    <property type="match status" value="1"/>
</dbReference>
<dbReference type="InterPro" id="IPR052929">
    <property type="entry name" value="RNase_H-like_EbsB-rel"/>
</dbReference>
<sequence length="306" mass="34606">MEDVLYWPYSSNGEYSCKTGYRFLKEEAELMDIDRVPTAMEVHLGYVCASKDRTLRDFRSSVAFTDFKQLVLWLVEEGKQLELFAFTAWSVWNQRNKVRVRAPATALHHVAKGSKLSLNDYRSKLLGTETQVQNRSQSSRSRWKPPPVNLVKINFDGAVFAKENKSGIGVVVRDENGLVLGSCSKRLTQAYSAVEVEAMAAATALDFTSEMGVRRAILEGDSLAIIKALREGEQPLSPTGLLLEDVRMFSQRFEKLLYSRTKREGNFVAHSLAKYALNIQDFLVWMEDVPSHIQSFVQANLACLHQ</sequence>
<keyword evidence="3" id="KW-1185">Reference proteome</keyword>
<dbReference type="EMBL" id="JAZDWU010000006">
    <property type="protein sequence ID" value="KAK9998404.1"/>
    <property type="molecule type" value="Genomic_DNA"/>
</dbReference>
<evidence type="ECO:0000313" key="3">
    <source>
        <dbReference type="Proteomes" id="UP001459277"/>
    </source>
</evidence>
<dbReference type="Pfam" id="PF13456">
    <property type="entry name" value="RVT_3"/>
    <property type="match status" value="1"/>
</dbReference>
<evidence type="ECO:0000313" key="2">
    <source>
        <dbReference type="EMBL" id="KAK9998404.1"/>
    </source>
</evidence>
<proteinExistence type="predicted"/>
<feature type="domain" description="RNase H type-1" evidence="1">
    <location>
        <begin position="154"/>
        <end position="276"/>
    </location>
</feature>
<organism evidence="2 3">
    <name type="scientific">Lithocarpus litseifolius</name>
    <dbReference type="NCBI Taxonomy" id="425828"/>
    <lineage>
        <taxon>Eukaryota</taxon>
        <taxon>Viridiplantae</taxon>
        <taxon>Streptophyta</taxon>
        <taxon>Embryophyta</taxon>
        <taxon>Tracheophyta</taxon>
        <taxon>Spermatophyta</taxon>
        <taxon>Magnoliopsida</taxon>
        <taxon>eudicotyledons</taxon>
        <taxon>Gunneridae</taxon>
        <taxon>Pentapetalae</taxon>
        <taxon>rosids</taxon>
        <taxon>fabids</taxon>
        <taxon>Fagales</taxon>
        <taxon>Fagaceae</taxon>
        <taxon>Lithocarpus</taxon>
    </lineage>
</organism>